<feature type="transmembrane region" description="Helical" evidence="1">
    <location>
        <begin position="40"/>
        <end position="60"/>
    </location>
</feature>
<evidence type="ECO:0000313" key="3">
    <source>
        <dbReference type="Proteomes" id="UP000638263"/>
    </source>
</evidence>
<dbReference type="EMBL" id="BMMH01000016">
    <property type="protein sequence ID" value="GGL34724.1"/>
    <property type="molecule type" value="Genomic_DNA"/>
</dbReference>
<keyword evidence="3" id="KW-1185">Reference proteome</keyword>
<accession>A0A917VWE5</accession>
<reference evidence="2" key="1">
    <citation type="journal article" date="2014" name="Int. J. Syst. Evol. Microbiol.">
        <title>Complete genome sequence of Corynebacterium casei LMG S-19264T (=DSM 44701T), isolated from a smear-ripened cheese.</title>
        <authorList>
            <consortium name="US DOE Joint Genome Institute (JGI-PGF)"/>
            <person name="Walter F."/>
            <person name="Albersmeier A."/>
            <person name="Kalinowski J."/>
            <person name="Ruckert C."/>
        </authorList>
    </citation>
    <scope>NUCLEOTIDE SEQUENCE</scope>
    <source>
        <strain evidence="2">CGMCC 4.3508</strain>
    </source>
</reference>
<proteinExistence type="predicted"/>
<gene>
    <name evidence="2" type="ORF">GCM10011588_56830</name>
</gene>
<reference evidence="2" key="2">
    <citation type="submission" date="2020-09" db="EMBL/GenBank/DDBJ databases">
        <authorList>
            <person name="Sun Q."/>
            <person name="Zhou Y."/>
        </authorList>
    </citation>
    <scope>NUCLEOTIDE SEQUENCE</scope>
    <source>
        <strain evidence="2">CGMCC 4.3508</strain>
    </source>
</reference>
<comment type="caution">
    <text evidence="2">The sequence shown here is derived from an EMBL/GenBank/DDBJ whole genome shotgun (WGS) entry which is preliminary data.</text>
</comment>
<evidence type="ECO:0000256" key="1">
    <source>
        <dbReference type="SAM" id="Phobius"/>
    </source>
</evidence>
<keyword evidence="1" id="KW-1133">Transmembrane helix</keyword>
<feature type="transmembrane region" description="Helical" evidence="1">
    <location>
        <begin position="101"/>
        <end position="122"/>
    </location>
</feature>
<protein>
    <submittedName>
        <fullName evidence="2">Uncharacterized protein</fullName>
    </submittedName>
</protein>
<feature type="transmembrane region" description="Helical" evidence="1">
    <location>
        <begin position="12"/>
        <end position="33"/>
    </location>
</feature>
<name>A0A917VWE5_9NOCA</name>
<keyword evidence="1" id="KW-0472">Membrane</keyword>
<dbReference type="AlphaFoldDB" id="A0A917VWE5"/>
<evidence type="ECO:0000313" key="2">
    <source>
        <dbReference type="EMBL" id="GGL34724.1"/>
    </source>
</evidence>
<sequence>MWTVAGPILGAIEGHFLALTGIGAVAIFSTALFTRIFVRVLGLLAVLPVIAVLMFLGVPASNGAMSSYLEPQLFRMLHEVLPVPAAVESARSILYSDADIVGSQLTTFAVWGVIYLVVVALIDRFRPRKALATVTAES</sequence>
<dbReference type="Proteomes" id="UP000638263">
    <property type="component" value="Unassembled WGS sequence"/>
</dbReference>
<keyword evidence="1" id="KW-0812">Transmembrane</keyword>
<organism evidence="2 3">
    <name type="scientific">Nocardia jinanensis</name>
    <dbReference type="NCBI Taxonomy" id="382504"/>
    <lineage>
        <taxon>Bacteria</taxon>
        <taxon>Bacillati</taxon>
        <taxon>Actinomycetota</taxon>
        <taxon>Actinomycetes</taxon>
        <taxon>Mycobacteriales</taxon>
        <taxon>Nocardiaceae</taxon>
        <taxon>Nocardia</taxon>
    </lineage>
</organism>